<dbReference type="PANTHER" id="PTHR13691:SF5">
    <property type="entry name" value="LARGE RIBOSOMAL SUBUNIT PROTEIN UL2M"/>
    <property type="match status" value="1"/>
</dbReference>
<evidence type="ECO:0000313" key="9">
    <source>
        <dbReference type="Proteomes" id="UP000230340"/>
    </source>
</evidence>
<sequence>MPLIKHRPSTAGLRGKISFKKKYAKRQKVRGLIVSQKGPVARSRGTVSMRHRSRGVKKSYRVIDFKRDKYDIVGKVAGIEYDPNRGSSIALIFYKDGEKRYILHPKGLEIGDFVVSSRGVVDPKPGNSGPLSNLPLGVQVHNVELHPGRGGEIARGAGNFALITAKEGKYCTLKLPSGEIKKLQAHCLATVGVLDNEEIKNISYGKAGIKKYLGRRSKVRGVAYGNPRSHPHGGSYKTSGVGRKSPVSPWGQPAKGFKTRRRTHTNKYIIERRKK</sequence>
<dbReference type="InterPro" id="IPR002171">
    <property type="entry name" value="Ribosomal_uL2"/>
</dbReference>
<dbReference type="Gene3D" id="2.40.50.140">
    <property type="entry name" value="Nucleic acid-binding proteins"/>
    <property type="match status" value="1"/>
</dbReference>
<dbReference type="InterPro" id="IPR022666">
    <property type="entry name" value="Ribosomal_uL2_RNA-bd_dom"/>
</dbReference>
<dbReference type="InterPro" id="IPR014722">
    <property type="entry name" value="Rib_uL2_dom2"/>
</dbReference>
<organism evidence="8 9">
    <name type="scientific">candidate division WWE3 bacterium CG08_land_8_20_14_0_20_40_13</name>
    <dbReference type="NCBI Taxonomy" id="1975084"/>
    <lineage>
        <taxon>Bacteria</taxon>
        <taxon>Katanobacteria</taxon>
    </lineage>
</organism>
<dbReference type="GO" id="GO:0015934">
    <property type="term" value="C:large ribosomal subunit"/>
    <property type="evidence" value="ECO:0007669"/>
    <property type="project" value="InterPro"/>
</dbReference>
<gene>
    <name evidence="8" type="ORF">COT49_00700</name>
</gene>
<reference evidence="9" key="1">
    <citation type="submission" date="2017-09" db="EMBL/GenBank/DDBJ databases">
        <title>Depth-based differentiation of microbial function through sediment-hosted aquifers and enrichment of novel symbionts in the deep terrestrial subsurface.</title>
        <authorList>
            <person name="Probst A.J."/>
            <person name="Ladd B."/>
            <person name="Jarett J.K."/>
            <person name="Geller-Mcgrath D.E."/>
            <person name="Sieber C.M.K."/>
            <person name="Emerson J.B."/>
            <person name="Anantharaman K."/>
            <person name="Thomas B.C."/>
            <person name="Malmstrom R."/>
            <person name="Stieglmeier M."/>
            <person name="Klingl A."/>
            <person name="Woyke T."/>
            <person name="Ryan C.M."/>
            <person name="Banfield J.F."/>
        </authorList>
    </citation>
    <scope>NUCLEOTIDE SEQUENCE [LARGE SCALE GENOMIC DNA]</scope>
</reference>
<dbReference type="FunFam" id="2.30.30.30:FF:000001">
    <property type="entry name" value="50S ribosomal protein L2"/>
    <property type="match status" value="1"/>
</dbReference>
<dbReference type="GO" id="GO:0003723">
    <property type="term" value="F:RNA binding"/>
    <property type="evidence" value="ECO:0007669"/>
    <property type="project" value="InterPro"/>
</dbReference>
<dbReference type="InterPro" id="IPR008991">
    <property type="entry name" value="Translation_prot_SH3-like_sf"/>
</dbReference>
<comment type="similarity">
    <text evidence="1">Belongs to the universal ribosomal protein uL2 family.</text>
</comment>
<dbReference type="Gene3D" id="4.10.950.10">
    <property type="entry name" value="Ribosomal protein L2, domain 3"/>
    <property type="match status" value="1"/>
</dbReference>
<dbReference type="PIRSF" id="PIRSF002158">
    <property type="entry name" value="Ribosomal_L2"/>
    <property type="match status" value="1"/>
</dbReference>
<name>A0A2H0XEN9_UNCKA</name>
<keyword evidence="3" id="KW-0687">Ribonucleoprotein</keyword>
<comment type="caution">
    <text evidence="8">The sequence shown here is derived from an EMBL/GenBank/DDBJ whole genome shotgun (WGS) entry which is preliminary data.</text>
</comment>
<proteinExistence type="inferred from homology"/>
<dbReference type="AlphaFoldDB" id="A0A2H0XEN9"/>
<evidence type="ECO:0000256" key="1">
    <source>
        <dbReference type="ARBA" id="ARBA00005636"/>
    </source>
</evidence>
<dbReference type="InterPro" id="IPR014726">
    <property type="entry name" value="Ribosomal_uL2_dom3"/>
</dbReference>
<dbReference type="InterPro" id="IPR022669">
    <property type="entry name" value="Ribosomal_uL2_C"/>
</dbReference>
<dbReference type="EMBL" id="PEYT01000004">
    <property type="protein sequence ID" value="PIS23352.1"/>
    <property type="molecule type" value="Genomic_DNA"/>
</dbReference>
<dbReference type="GO" id="GO:0016740">
    <property type="term" value="F:transferase activity"/>
    <property type="evidence" value="ECO:0007669"/>
    <property type="project" value="InterPro"/>
</dbReference>
<protein>
    <recommendedName>
        <fullName evidence="4">50S ribosomal protein L2</fullName>
    </recommendedName>
</protein>
<dbReference type="NCBIfam" id="TIGR01171">
    <property type="entry name" value="rplB_bact"/>
    <property type="match status" value="1"/>
</dbReference>
<feature type="region of interest" description="Disordered" evidence="5">
    <location>
        <begin position="222"/>
        <end position="259"/>
    </location>
</feature>
<dbReference type="SUPFAM" id="SSF50249">
    <property type="entry name" value="Nucleic acid-binding proteins"/>
    <property type="match status" value="1"/>
</dbReference>
<dbReference type="GO" id="GO:0003735">
    <property type="term" value="F:structural constituent of ribosome"/>
    <property type="evidence" value="ECO:0007669"/>
    <property type="project" value="InterPro"/>
</dbReference>
<evidence type="ECO:0000256" key="3">
    <source>
        <dbReference type="ARBA" id="ARBA00023274"/>
    </source>
</evidence>
<dbReference type="SMART" id="SM01383">
    <property type="entry name" value="Ribosomal_L2"/>
    <property type="match status" value="1"/>
</dbReference>
<dbReference type="PANTHER" id="PTHR13691">
    <property type="entry name" value="RIBOSOMAL PROTEIN L2"/>
    <property type="match status" value="1"/>
</dbReference>
<evidence type="ECO:0000259" key="6">
    <source>
        <dbReference type="SMART" id="SM01382"/>
    </source>
</evidence>
<feature type="domain" description="Large ribosomal subunit protein uL2 C-terminal" evidence="6">
    <location>
        <begin position="123"/>
        <end position="253"/>
    </location>
</feature>
<feature type="domain" description="Large ribosomal subunit protein uL2 RNA-binding" evidence="7">
    <location>
        <begin position="41"/>
        <end position="116"/>
    </location>
</feature>
<dbReference type="Gene3D" id="2.30.30.30">
    <property type="match status" value="1"/>
</dbReference>
<dbReference type="SUPFAM" id="SSF50104">
    <property type="entry name" value="Translation proteins SH3-like domain"/>
    <property type="match status" value="1"/>
</dbReference>
<dbReference type="SMART" id="SM01382">
    <property type="entry name" value="Ribosomal_L2_C"/>
    <property type="match status" value="1"/>
</dbReference>
<dbReference type="Pfam" id="PF03947">
    <property type="entry name" value="Ribosomal_L2_C"/>
    <property type="match status" value="1"/>
</dbReference>
<evidence type="ECO:0000256" key="5">
    <source>
        <dbReference type="SAM" id="MobiDB-lite"/>
    </source>
</evidence>
<evidence type="ECO:0000256" key="4">
    <source>
        <dbReference type="ARBA" id="ARBA00035459"/>
    </source>
</evidence>
<accession>A0A2H0XEN9</accession>
<keyword evidence="2 8" id="KW-0689">Ribosomal protein</keyword>
<dbReference type="InterPro" id="IPR012340">
    <property type="entry name" value="NA-bd_OB-fold"/>
</dbReference>
<dbReference type="Pfam" id="PF00181">
    <property type="entry name" value="Ribosomal_L2_N"/>
    <property type="match status" value="1"/>
</dbReference>
<dbReference type="Proteomes" id="UP000230340">
    <property type="component" value="Unassembled WGS sequence"/>
</dbReference>
<dbReference type="InterPro" id="IPR005880">
    <property type="entry name" value="Ribosomal_uL2_bac/org-type"/>
</dbReference>
<evidence type="ECO:0000313" key="8">
    <source>
        <dbReference type="EMBL" id="PIS23352.1"/>
    </source>
</evidence>
<evidence type="ECO:0000259" key="7">
    <source>
        <dbReference type="SMART" id="SM01383"/>
    </source>
</evidence>
<evidence type="ECO:0000256" key="2">
    <source>
        <dbReference type="ARBA" id="ARBA00022980"/>
    </source>
</evidence>
<dbReference type="GO" id="GO:0002181">
    <property type="term" value="P:cytoplasmic translation"/>
    <property type="evidence" value="ECO:0007669"/>
    <property type="project" value="TreeGrafter"/>
</dbReference>